<evidence type="ECO:0000256" key="1">
    <source>
        <dbReference type="SAM" id="MobiDB-lite"/>
    </source>
</evidence>
<feature type="compositionally biased region" description="Pro residues" evidence="1">
    <location>
        <begin position="61"/>
        <end position="71"/>
    </location>
</feature>
<comment type="caution">
    <text evidence="2">The sequence shown here is derived from an EMBL/GenBank/DDBJ whole genome shotgun (WGS) entry which is preliminary data.</text>
</comment>
<reference evidence="2" key="1">
    <citation type="submission" date="2023-06" db="EMBL/GenBank/DDBJ databases">
        <title>Genomic analysis of the entomopathogenic nematode Steinernema hermaphroditum.</title>
        <authorList>
            <person name="Schwarz E.M."/>
            <person name="Heppert J.K."/>
            <person name="Baniya A."/>
            <person name="Schwartz H.T."/>
            <person name="Tan C.-H."/>
            <person name="Antoshechkin I."/>
            <person name="Sternberg P.W."/>
            <person name="Goodrich-Blair H."/>
            <person name="Dillman A.R."/>
        </authorList>
    </citation>
    <scope>NUCLEOTIDE SEQUENCE</scope>
    <source>
        <strain evidence="2">PS9179</strain>
        <tissue evidence="2">Whole animal</tissue>
    </source>
</reference>
<protein>
    <submittedName>
        <fullName evidence="2">Uncharacterized protein</fullName>
    </submittedName>
</protein>
<gene>
    <name evidence="2" type="ORF">QR680_002579</name>
</gene>
<sequence>MVEEEPLLGPVQVEGNMMEPEVEEDSRSVRVPEQELVQVVEEDNKVQERVQDNRKELPQLELPPPPPPQPPQDGVGAEQPPPQPPPPPPHPPLLPPQPPHCAMTGIGSATKRT</sequence>
<feature type="compositionally biased region" description="Pro residues" evidence="1">
    <location>
        <begin position="79"/>
        <end position="99"/>
    </location>
</feature>
<organism evidence="2 3">
    <name type="scientific">Steinernema hermaphroditum</name>
    <dbReference type="NCBI Taxonomy" id="289476"/>
    <lineage>
        <taxon>Eukaryota</taxon>
        <taxon>Metazoa</taxon>
        <taxon>Ecdysozoa</taxon>
        <taxon>Nematoda</taxon>
        <taxon>Chromadorea</taxon>
        <taxon>Rhabditida</taxon>
        <taxon>Tylenchina</taxon>
        <taxon>Panagrolaimomorpha</taxon>
        <taxon>Strongyloidoidea</taxon>
        <taxon>Steinernematidae</taxon>
        <taxon>Steinernema</taxon>
    </lineage>
</organism>
<dbReference type="Proteomes" id="UP001175271">
    <property type="component" value="Unassembled WGS sequence"/>
</dbReference>
<evidence type="ECO:0000313" key="3">
    <source>
        <dbReference type="Proteomes" id="UP001175271"/>
    </source>
</evidence>
<proteinExistence type="predicted"/>
<keyword evidence="3" id="KW-1185">Reference proteome</keyword>
<dbReference type="AlphaFoldDB" id="A0AA39LII7"/>
<evidence type="ECO:0000313" key="2">
    <source>
        <dbReference type="EMBL" id="KAK0398405.1"/>
    </source>
</evidence>
<feature type="compositionally biased region" description="Basic and acidic residues" evidence="1">
    <location>
        <begin position="42"/>
        <end position="58"/>
    </location>
</feature>
<accession>A0AA39LII7</accession>
<dbReference type="EMBL" id="JAUCMV010000005">
    <property type="protein sequence ID" value="KAK0398405.1"/>
    <property type="molecule type" value="Genomic_DNA"/>
</dbReference>
<feature type="region of interest" description="Disordered" evidence="1">
    <location>
        <begin position="1"/>
        <end position="113"/>
    </location>
</feature>
<name>A0AA39LII7_9BILA</name>